<dbReference type="PROSITE" id="PS00297">
    <property type="entry name" value="HSP70_1"/>
    <property type="match status" value="1"/>
</dbReference>
<dbReference type="STRING" id="323261.Noc_0667"/>
<dbReference type="InterPro" id="IPR013126">
    <property type="entry name" value="Hsp_70_fam"/>
</dbReference>
<dbReference type="KEGG" id="noc:Noc_0667"/>
<evidence type="ECO:0000313" key="5">
    <source>
        <dbReference type="EMBL" id="ABA57186.1"/>
    </source>
</evidence>
<dbReference type="InParanoid" id="Q3JDB0"/>
<evidence type="ECO:0000256" key="4">
    <source>
        <dbReference type="SAM" id="MobiDB-lite"/>
    </source>
</evidence>
<dbReference type="Gene3D" id="3.90.640.10">
    <property type="entry name" value="Actin, Chain A, domain 4"/>
    <property type="match status" value="1"/>
</dbReference>
<dbReference type="eggNOG" id="COG0443">
    <property type="taxonomic scope" value="Bacteria"/>
</dbReference>
<reference evidence="6" key="1">
    <citation type="journal article" date="2006" name="Appl. Environ. Microbiol.">
        <title>Complete genome sequence of the marine, chemolithoautotrophic, ammonia-oxidizing bacterium Nitrosococcus oceani ATCC 19707.</title>
        <authorList>
            <person name="Klotz M.G."/>
            <person name="Arp D.J."/>
            <person name="Chain P.S.G."/>
            <person name="El-Sheikh A.F."/>
            <person name="Hauser L.J."/>
            <person name="Hommes N.G."/>
            <person name="Larimer F.W."/>
            <person name="Malfatti S.A."/>
            <person name="Norton J.M."/>
            <person name="Poret-Peterson A.T."/>
            <person name="Vergez L.M."/>
            <person name="Ward B.B."/>
        </authorList>
    </citation>
    <scope>NUCLEOTIDE SEQUENCE [LARGE SCALE GENOMIC DNA]</scope>
    <source>
        <strain evidence="6">ATCC 19707 / BCRC 17464 / NCIMB 11848 / C-107</strain>
    </source>
</reference>
<dbReference type="Pfam" id="PF00012">
    <property type="entry name" value="HSP70"/>
    <property type="match status" value="1"/>
</dbReference>
<dbReference type="PANTHER" id="PTHR19375">
    <property type="entry name" value="HEAT SHOCK PROTEIN 70KDA"/>
    <property type="match status" value="1"/>
</dbReference>
<dbReference type="FunFam" id="3.30.420.40:FF:000028">
    <property type="entry name" value="heat shock 70 kDa protein-like"/>
    <property type="match status" value="1"/>
</dbReference>
<keyword evidence="6" id="KW-1185">Reference proteome</keyword>
<dbReference type="Gene3D" id="2.60.34.10">
    <property type="entry name" value="Substrate Binding Domain Of DNAk, Chain A, domain 1"/>
    <property type="match status" value="1"/>
</dbReference>
<feature type="compositionally biased region" description="Basic and acidic residues" evidence="4">
    <location>
        <begin position="638"/>
        <end position="657"/>
    </location>
</feature>
<dbReference type="Gene3D" id="3.30.420.40">
    <property type="match status" value="2"/>
</dbReference>
<keyword evidence="2" id="KW-0547">Nucleotide-binding</keyword>
<evidence type="ECO:0000256" key="3">
    <source>
        <dbReference type="ARBA" id="ARBA00022840"/>
    </source>
</evidence>
<gene>
    <name evidence="5" type="ordered locus">Noc_0667</name>
</gene>
<dbReference type="CDD" id="cd24029">
    <property type="entry name" value="ASKHA_NBD_HSP70_DnaK_HscA_HscC"/>
    <property type="match status" value="1"/>
</dbReference>
<dbReference type="GO" id="GO:0005524">
    <property type="term" value="F:ATP binding"/>
    <property type="evidence" value="ECO:0007669"/>
    <property type="project" value="UniProtKB-KW"/>
</dbReference>
<dbReference type="InterPro" id="IPR043129">
    <property type="entry name" value="ATPase_NBD"/>
</dbReference>
<dbReference type="HOGENOM" id="CLU_341265_0_0_6"/>
<evidence type="ECO:0000256" key="1">
    <source>
        <dbReference type="ARBA" id="ARBA00007381"/>
    </source>
</evidence>
<dbReference type="PRINTS" id="PR00301">
    <property type="entry name" value="HEATSHOCK70"/>
</dbReference>
<dbReference type="EMBL" id="CP000127">
    <property type="protein sequence ID" value="ABA57186.1"/>
    <property type="molecule type" value="Genomic_DNA"/>
</dbReference>
<evidence type="ECO:0000256" key="2">
    <source>
        <dbReference type="ARBA" id="ARBA00022741"/>
    </source>
</evidence>
<keyword evidence="5" id="KW-0346">Stress response</keyword>
<dbReference type="Proteomes" id="UP000006838">
    <property type="component" value="Chromosome"/>
</dbReference>
<name>Q3JDB0_NITOC</name>
<sequence length="830" mass="90287">MKYVGIDLGTTNSAICSYDGESVRLYKSPDQNDVTPSAIFIDRRGNKYLGKRAYDSAAKNPDNAATKFKRMMGTSTPVKLAAVDITMTPEECSSEILKLCFGYLPEEIRNGGETGTVITVPAAFNQMQKDATLAAAEMAGLGSVALMQEPVAAVMCVMKQRKGDGVFLVFDLGGGTLDIAIAESISGRVSLLAHGGVAMCGGTDFDRAILDNVVKPWLMSTFDLPDDFSANSKYKSLLRMCLWASEKAKIELSAKEDAVISLTESDLGVNDESGDEIYVDIPFTRELLDSLIADKVDESIQSARDTLEKAGLSPHDVERVVFIGGPTQYKPLRDRVAFELGIAPSSDMNPMTAVAEGAAVFAESIDWSSQSRGRKNARGALSTGGSLDLSFNYISRTPDSKAKIVAKLGGDAAAGVEFQIDSLDTGWSSGRMALQDGAGVELSLAKPGENTFKVFVFDSKGGPVALGDDKIVISRTAASIDAIPASHSIGVEARDKLGGRLVLDHLVREGDQLPKKGKKIFKTEESLRAGSTGSIKFKLWEGEISDPVNDNRFIGMFEIKGSDFDDGVIAAGAELVCEYEVLDSGNIVMEVSVPSIGGSFHSGRNFYSRQDGQIDYTKASKLVEEQSENTLQRLEEMASKIDDSKLDQAREKLERAESISSSESDPETAKQAMDDVQEAKRLLALTRKEHLKDIRQLELDKAIEFFDKAVREHARPTEANAFDNLAKTAQRSIDNNNGDFESHLDELRGKNFMILWRQDWFVIDRFKWLAQDTYLFPDAREHAELVATGAEALKANDIDKLRAVVAHLDSVRIGSAGEDEMMVGANIVRS</sequence>
<protein>
    <submittedName>
        <fullName evidence="5">Heat shock protein Hsp70</fullName>
    </submittedName>
</protein>
<proteinExistence type="inferred from homology"/>
<dbReference type="InterPro" id="IPR029047">
    <property type="entry name" value="HSP70_peptide-bd_sf"/>
</dbReference>
<evidence type="ECO:0000313" key="6">
    <source>
        <dbReference type="Proteomes" id="UP000006838"/>
    </source>
</evidence>
<organism evidence="5 6">
    <name type="scientific">Nitrosococcus oceani (strain ATCC 19707 / BCRC 17464 / JCM 30415 / NCIMB 11848 / C-107)</name>
    <dbReference type="NCBI Taxonomy" id="323261"/>
    <lineage>
        <taxon>Bacteria</taxon>
        <taxon>Pseudomonadati</taxon>
        <taxon>Pseudomonadota</taxon>
        <taxon>Gammaproteobacteria</taxon>
        <taxon>Chromatiales</taxon>
        <taxon>Chromatiaceae</taxon>
        <taxon>Nitrosococcus</taxon>
    </lineage>
</organism>
<dbReference type="InterPro" id="IPR018181">
    <property type="entry name" value="Heat_shock_70_CS"/>
</dbReference>
<dbReference type="GO" id="GO:0140662">
    <property type="term" value="F:ATP-dependent protein folding chaperone"/>
    <property type="evidence" value="ECO:0007669"/>
    <property type="project" value="InterPro"/>
</dbReference>
<accession>Q3JDB0</accession>
<dbReference type="RefSeq" id="WP_011330431.1">
    <property type="nucleotide sequence ID" value="NC_007484.1"/>
</dbReference>
<dbReference type="AlphaFoldDB" id="Q3JDB0"/>
<feature type="region of interest" description="Disordered" evidence="4">
    <location>
        <begin position="638"/>
        <end position="674"/>
    </location>
</feature>
<dbReference type="SUPFAM" id="SSF53067">
    <property type="entry name" value="Actin-like ATPase domain"/>
    <property type="match status" value="2"/>
</dbReference>
<keyword evidence="3" id="KW-0067">ATP-binding</keyword>
<comment type="similarity">
    <text evidence="1">Belongs to the heat shock protein 70 family.</text>
</comment>